<accession>A0A444UU87</accession>
<evidence type="ECO:0000313" key="3">
    <source>
        <dbReference type="EMBL" id="RXM91750.1"/>
    </source>
</evidence>
<evidence type="ECO:0000256" key="1">
    <source>
        <dbReference type="SAM" id="MobiDB-lite"/>
    </source>
</evidence>
<keyword evidence="3" id="KW-0675">Receptor</keyword>
<sequence length="91" mass="9522">MTTDSAYTSEMDAKNISATPSLNGNEPKVTVSPYTVSEAPASSVPPVSDYTTVQAVDSQQSLLLNPSTLPTKGTPMPAGYLTPEQLNSIMS</sequence>
<organism evidence="3 4">
    <name type="scientific">Acipenser ruthenus</name>
    <name type="common">Sterlet sturgeon</name>
    <dbReference type="NCBI Taxonomy" id="7906"/>
    <lineage>
        <taxon>Eukaryota</taxon>
        <taxon>Metazoa</taxon>
        <taxon>Chordata</taxon>
        <taxon>Craniata</taxon>
        <taxon>Vertebrata</taxon>
        <taxon>Euteleostomi</taxon>
        <taxon>Actinopterygii</taxon>
        <taxon>Chondrostei</taxon>
        <taxon>Acipenseriformes</taxon>
        <taxon>Acipenseridae</taxon>
        <taxon>Acipenser</taxon>
    </lineage>
</organism>
<feature type="domain" description="Growth hormone-binding protein" evidence="2">
    <location>
        <begin position="2"/>
        <end position="71"/>
    </location>
</feature>
<gene>
    <name evidence="3" type="ORF">EOD39_20858</name>
</gene>
<name>A0A444UU87_ACIRT</name>
<keyword evidence="4" id="KW-1185">Reference proteome</keyword>
<dbReference type="AlphaFoldDB" id="A0A444UU87"/>
<evidence type="ECO:0000313" key="4">
    <source>
        <dbReference type="Proteomes" id="UP000289886"/>
    </source>
</evidence>
<dbReference type="InterPro" id="IPR025871">
    <property type="entry name" value="GHBP"/>
</dbReference>
<protein>
    <submittedName>
        <fullName evidence="3">Growth hormone receptor</fullName>
    </submittedName>
</protein>
<feature type="region of interest" description="Disordered" evidence="1">
    <location>
        <begin position="62"/>
        <end position="91"/>
    </location>
</feature>
<dbReference type="Proteomes" id="UP000289886">
    <property type="component" value="Unassembled WGS sequence"/>
</dbReference>
<dbReference type="EMBL" id="SCEB01007898">
    <property type="protein sequence ID" value="RXM91750.1"/>
    <property type="molecule type" value="Genomic_DNA"/>
</dbReference>
<feature type="region of interest" description="Disordered" evidence="1">
    <location>
        <begin position="1"/>
        <end position="31"/>
    </location>
</feature>
<reference evidence="3 4" key="1">
    <citation type="submission" date="2019-01" db="EMBL/GenBank/DDBJ databases">
        <title>Draft Genome and Complete Hox-Cluster Characterization of the Sterlet Sturgeon (Acipenser ruthenus).</title>
        <authorList>
            <person name="Wei Q."/>
        </authorList>
    </citation>
    <scope>NUCLEOTIDE SEQUENCE [LARGE SCALE GENOMIC DNA]</scope>
    <source>
        <strain evidence="3">WHYD16114868_AA</strain>
        <tissue evidence="3">Blood</tissue>
    </source>
</reference>
<comment type="caution">
    <text evidence="3">The sequence shown here is derived from an EMBL/GenBank/DDBJ whole genome shotgun (WGS) entry which is preliminary data.</text>
</comment>
<dbReference type="Pfam" id="PF12772">
    <property type="entry name" value="GHBP"/>
    <property type="match status" value="1"/>
</dbReference>
<evidence type="ECO:0000259" key="2">
    <source>
        <dbReference type="Pfam" id="PF12772"/>
    </source>
</evidence>
<proteinExistence type="predicted"/>
<feature type="compositionally biased region" description="Polar residues" evidence="1">
    <location>
        <begin position="62"/>
        <end position="71"/>
    </location>
</feature>